<gene>
    <name evidence="2" type="ORF">GCM10023318_46660</name>
</gene>
<dbReference type="EMBL" id="BAABJM010000005">
    <property type="protein sequence ID" value="GAA5062719.1"/>
    <property type="molecule type" value="Genomic_DNA"/>
</dbReference>
<evidence type="ECO:0000256" key="1">
    <source>
        <dbReference type="SAM" id="Phobius"/>
    </source>
</evidence>
<name>A0ABP9KPF4_9NOCA</name>
<reference evidence="3" key="1">
    <citation type="journal article" date="2019" name="Int. J. Syst. Evol. Microbiol.">
        <title>The Global Catalogue of Microorganisms (GCM) 10K type strain sequencing project: providing services to taxonomists for standard genome sequencing and annotation.</title>
        <authorList>
            <consortium name="The Broad Institute Genomics Platform"/>
            <consortium name="The Broad Institute Genome Sequencing Center for Infectious Disease"/>
            <person name="Wu L."/>
            <person name="Ma J."/>
        </authorList>
    </citation>
    <scope>NUCLEOTIDE SEQUENCE [LARGE SCALE GENOMIC DNA]</scope>
    <source>
        <strain evidence="3">JCM 18298</strain>
    </source>
</reference>
<comment type="caution">
    <text evidence="2">The sequence shown here is derived from an EMBL/GenBank/DDBJ whole genome shotgun (WGS) entry which is preliminary data.</text>
</comment>
<keyword evidence="3" id="KW-1185">Reference proteome</keyword>
<keyword evidence="1" id="KW-0812">Transmembrane</keyword>
<proteinExistence type="predicted"/>
<evidence type="ECO:0000313" key="3">
    <source>
        <dbReference type="Proteomes" id="UP001500603"/>
    </source>
</evidence>
<keyword evidence="1" id="KW-1133">Transmembrane helix</keyword>
<keyword evidence="1" id="KW-0472">Membrane</keyword>
<organism evidence="2 3">
    <name type="scientific">Nocardia callitridis</name>
    <dbReference type="NCBI Taxonomy" id="648753"/>
    <lineage>
        <taxon>Bacteria</taxon>
        <taxon>Bacillati</taxon>
        <taxon>Actinomycetota</taxon>
        <taxon>Actinomycetes</taxon>
        <taxon>Mycobacteriales</taxon>
        <taxon>Nocardiaceae</taxon>
        <taxon>Nocardia</taxon>
    </lineage>
</organism>
<sequence length="74" mass="7451">MPGTVRSPVSGSGSTVFVDVSGPADAVSVTPVVRPVAAGITASLIVPTLLVGTAVLIVRTCLVWASALSYRRVT</sequence>
<feature type="transmembrane region" description="Helical" evidence="1">
    <location>
        <begin position="44"/>
        <end position="68"/>
    </location>
</feature>
<dbReference type="Proteomes" id="UP001500603">
    <property type="component" value="Unassembled WGS sequence"/>
</dbReference>
<accession>A0ABP9KPF4</accession>
<protein>
    <submittedName>
        <fullName evidence="2">Uncharacterized protein</fullName>
    </submittedName>
</protein>
<evidence type="ECO:0000313" key="2">
    <source>
        <dbReference type="EMBL" id="GAA5062719.1"/>
    </source>
</evidence>